<proteinExistence type="predicted"/>
<evidence type="ECO:0000313" key="2">
    <source>
        <dbReference type="Proteomes" id="UP000002742"/>
    </source>
</evidence>
<dbReference type="Proteomes" id="UP000002742">
    <property type="component" value="Chromosome"/>
</dbReference>
<sequence length="47" mass="5232">MILSKYFLKSALVLSGSLLVLSALAYLSLQVSRNFLTTLSCKLRLKK</sequence>
<dbReference type="AlphaFoldDB" id="C6WUR6"/>
<dbReference type="HOGENOM" id="CLU_3170128_0_0_4"/>
<reference evidence="2" key="1">
    <citation type="submission" date="2009-07" db="EMBL/GenBank/DDBJ databases">
        <title>Complete sequence of Methylotenera mobilis JLW8.</title>
        <authorList>
            <consortium name="US DOE Joint Genome Institute"/>
            <person name="Lucas S."/>
            <person name="Copeland A."/>
            <person name="Lapidus A."/>
            <person name="Glavina del Rio T."/>
            <person name="Tice H."/>
            <person name="Bruce D."/>
            <person name="Goodwin L."/>
            <person name="Pitluck S."/>
            <person name="LaButti K.M."/>
            <person name="Clum A."/>
            <person name="Larimer F."/>
            <person name="Land M."/>
            <person name="Hauser L."/>
            <person name="Kyrpides N."/>
            <person name="Mikhailova N."/>
            <person name="Kayluzhnaya M."/>
            <person name="Chistoserdova L."/>
        </authorList>
    </citation>
    <scope>NUCLEOTIDE SEQUENCE [LARGE SCALE GENOMIC DNA]</scope>
    <source>
        <strain evidence="2">JLW8 / ATCC BAA-1282 / DSM 17540</strain>
    </source>
</reference>
<protein>
    <submittedName>
        <fullName evidence="1">Uncharacterized protein</fullName>
    </submittedName>
</protein>
<dbReference type="KEGG" id="mmb:Mmol_0755"/>
<dbReference type="EMBL" id="CP001672">
    <property type="protein sequence ID" value="ACT47665.1"/>
    <property type="molecule type" value="Genomic_DNA"/>
</dbReference>
<organism evidence="1 2">
    <name type="scientific">Methylotenera mobilis (strain JLW8 / ATCC BAA-1282 / DSM 17540)</name>
    <dbReference type="NCBI Taxonomy" id="583345"/>
    <lineage>
        <taxon>Bacteria</taxon>
        <taxon>Pseudomonadati</taxon>
        <taxon>Pseudomonadota</taxon>
        <taxon>Betaproteobacteria</taxon>
        <taxon>Nitrosomonadales</taxon>
        <taxon>Methylophilaceae</taxon>
        <taxon>Methylotenera</taxon>
    </lineage>
</organism>
<evidence type="ECO:0000313" key="1">
    <source>
        <dbReference type="EMBL" id="ACT47665.1"/>
    </source>
</evidence>
<accession>C6WUR6</accession>
<dbReference type="STRING" id="583345.Mmol_0755"/>
<name>C6WUR6_METML</name>
<reference evidence="1 2" key="2">
    <citation type="journal article" date="2011" name="J. Bacteriol.">
        <title>Genomes of three methylotrophs from a single niche uncover genetic and metabolic divergence of Methylophilaceae.</title>
        <authorList>
            <person name="Lapidus A."/>
            <person name="Clum A."/>
            <person name="Labutti K."/>
            <person name="Kaluzhnaya M.G."/>
            <person name="Lim S."/>
            <person name="Beck D.A."/>
            <person name="Glavina Del Rio T."/>
            <person name="Nolan M."/>
            <person name="Mavromatis K."/>
            <person name="Huntemann M."/>
            <person name="Lucas S."/>
            <person name="Lidstrom M.E."/>
            <person name="Ivanova N."/>
            <person name="Chistoserdova L."/>
        </authorList>
    </citation>
    <scope>NUCLEOTIDE SEQUENCE [LARGE SCALE GENOMIC DNA]</scope>
    <source>
        <strain evidence="2">JLW8 / ATCC BAA-1282 / DSM 17540</strain>
    </source>
</reference>
<gene>
    <name evidence="1" type="ordered locus">Mmol_0755</name>
</gene>
<keyword evidence="2" id="KW-1185">Reference proteome</keyword>